<evidence type="ECO:0000313" key="2">
    <source>
        <dbReference type="Proteomes" id="UP001318321"/>
    </source>
</evidence>
<proteinExistence type="predicted"/>
<dbReference type="Proteomes" id="UP001318321">
    <property type="component" value="Unassembled WGS sequence"/>
</dbReference>
<organism evidence="1 2">
    <name type="scientific">Billgrantia bachuensis</name>
    <dbReference type="NCBI Taxonomy" id="2717286"/>
    <lineage>
        <taxon>Bacteria</taxon>
        <taxon>Pseudomonadati</taxon>
        <taxon>Pseudomonadota</taxon>
        <taxon>Gammaproteobacteria</taxon>
        <taxon>Oceanospirillales</taxon>
        <taxon>Halomonadaceae</taxon>
        <taxon>Billgrantia</taxon>
    </lineage>
</organism>
<gene>
    <name evidence="1" type="ORF">HBJ55_14470</name>
</gene>
<sequence length="62" mass="6756">MALQYGQPRMKESAIGSAPLKKINEPSMAPQQHSIKPIAGAARYAIARRMLWSVTAFNAGNE</sequence>
<protein>
    <submittedName>
        <fullName evidence="1">Uncharacterized protein</fullName>
    </submittedName>
</protein>
<keyword evidence="2" id="KW-1185">Reference proteome</keyword>
<dbReference type="EMBL" id="JAAQTO010000039">
    <property type="protein sequence ID" value="NIC06630.1"/>
    <property type="molecule type" value="Genomic_DNA"/>
</dbReference>
<dbReference type="RefSeq" id="WP_167115988.1">
    <property type="nucleotide sequence ID" value="NZ_JAAQTO010000039.1"/>
</dbReference>
<accession>A0ABX0PTP4</accession>
<evidence type="ECO:0000313" key="1">
    <source>
        <dbReference type="EMBL" id="NIC06630.1"/>
    </source>
</evidence>
<comment type="caution">
    <text evidence="1">The sequence shown here is derived from an EMBL/GenBank/DDBJ whole genome shotgun (WGS) entry which is preliminary data.</text>
</comment>
<name>A0ABX0PTP4_9GAMM</name>
<reference evidence="1 2" key="1">
    <citation type="submission" date="2020-03" db="EMBL/GenBank/DDBJ databases">
        <title>Identification of Halomonas strains.</title>
        <authorList>
            <person name="Xiao Z."/>
            <person name="Dong F."/>
            <person name="Wang Z."/>
            <person name="Zhao J.-Y."/>
        </authorList>
    </citation>
    <scope>NUCLEOTIDE SEQUENCE [LARGE SCALE GENOMIC DNA]</scope>
    <source>
        <strain evidence="1 2">DX6</strain>
    </source>
</reference>